<proteinExistence type="predicted"/>
<dbReference type="STRING" id="1703779.AMJ83_10720"/>
<protein>
    <submittedName>
        <fullName evidence="1">Uncharacterized protein</fullName>
    </submittedName>
</protein>
<evidence type="ECO:0000313" key="1">
    <source>
        <dbReference type="EMBL" id="KPK62515.1"/>
    </source>
</evidence>
<evidence type="ECO:0000313" key="2">
    <source>
        <dbReference type="Proteomes" id="UP000051373"/>
    </source>
</evidence>
<organism evidence="1 2">
    <name type="scientific">candidate division WOR_3 bacterium SM23_42</name>
    <dbReference type="NCBI Taxonomy" id="1703779"/>
    <lineage>
        <taxon>Bacteria</taxon>
        <taxon>Bacteria division WOR-3</taxon>
    </lineage>
</organism>
<dbReference type="Proteomes" id="UP000051373">
    <property type="component" value="Unassembled WGS sequence"/>
</dbReference>
<reference evidence="1 2" key="1">
    <citation type="journal article" date="2015" name="Microbiome">
        <title>Genomic resolution of linkages in carbon, nitrogen, and sulfur cycling among widespread estuary sediment bacteria.</title>
        <authorList>
            <person name="Baker B.J."/>
            <person name="Lazar C.S."/>
            <person name="Teske A.P."/>
            <person name="Dick G.J."/>
        </authorList>
    </citation>
    <scope>NUCLEOTIDE SEQUENCE [LARGE SCALE GENOMIC DNA]</scope>
    <source>
        <strain evidence="1">SM23_42</strain>
    </source>
</reference>
<dbReference type="AlphaFoldDB" id="A0A0S8FP33"/>
<dbReference type="EMBL" id="LJUJ01000034">
    <property type="protein sequence ID" value="KPK62515.1"/>
    <property type="molecule type" value="Genomic_DNA"/>
</dbReference>
<sequence>MDKDALNNVAARGLPMPFSVSKTRATLVSDAAAVYKEQIGQMALVVFETISTLGEVKIERIEIVGDKRGIIMDLHGEGLIGTIFEPAEGAVPPSYWNLLKELRTKPIAAVVPSRRMALVDAAILEKIKTILQDYVGDFTDRIYQNQMKNQGINVEELHAEDVRRLILALAKATSMIVGRSKGRELSKKLTELVK</sequence>
<name>A0A0S8FP33_UNCW3</name>
<gene>
    <name evidence="1" type="ORF">AMJ83_10720</name>
</gene>
<comment type="caution">
    <text evidence="1">The sequence shown here is derived from an EMBL/GenBank/DDBJ whole genome shotgun (WGS) entry which is preliminary data.</text>
</comment>
<accession>A0A0S8FP33</accession>